<evidence type="ECO:0000256" key="1">
    <source>
        <dbReference type="ARBA" id="ARBA00009922"/>
    </source>
</evidence>
<feature type="domain" description="UvrD-like helicase C-terminal" evidence="13">
    <location>
        <begin position="285"/>
        <end position="532"/>
    </location>
</feature>
<dbReference type="PANTHER" id="PTHR11070">
    <property type="entry name" value="UVRD / RECB / PCRA DNA HELICASE FAMILY MEMBER"/>
    <property type="match status" value="1"/>
</dbReference>
<dbReference type="Pfam" id="PF00580">
    <property type="entry name" value="UvrD-helicase"/>
    <property type="match status" value="1"/>
</dbReference>
<evidence type="ECO:0000256" key="2">
    <source>
        <dbReference type="ARBA" id="ARBA00022741"/>
    </source>
</evidence>
<dbReference type="InterPro" id="IPR014016">
    <property type="entry name" value="UvrD-like_ATP-bd"/>
</dbReference>
<keyword evidence="2 11" id="KW-0547">Nucleotide-binding</keyword>
<evidence type="ECO:0000256" key="7">
    <source>
        <dbReference type="ARBA" id="ARBA00023235"/>
    </source>
</evidence>
<dbReference type="PROSITE" id="PS51198">
    <property type="entry name" value="UVRD_HELICASE_ATP_BIND"/>
    <property type="match status" value="1"/>
</dbReference>
<dbReference type="EMBL" id="PCQY01000035">
    <property type="protein sequence ID" value="PIP04342.1"/>
    <property type="molecule type" value="Genomic_DNA"/>
</dbReference>
<dbReference type="InterPro" id="IPR000212">
    <property type="entry name" value="DNA_helicase_UvrD/REP"/>
</dbReference>
<dbReference type="AlphaFoldDB" id="A0A2G9XBL0"/>
<evidence type="ECO:0000256" key="8">
    <source>
        <dbReference type="ARBA" id="ARBA00034617"/>
    </source>
</evidence>
<evidence type="ECO:0000256" key="10">
    <source>
        <dbReference type="ARBA" id="ARBA00048988"/>
    </source>
</evidence>
<dbReference type="PROSITE" id="PS51217">
    <property type="entry name" value="UVRD_HELICASE_CTER"/>
    <property type="match status" value="1"/>
</dbReference>
<evidence type="ECO:0000256" key="9">
    <source>
        <dbReference type="ARBA" id="ARBA00034808"/>
    </source>
</evidence>
<evidence type="ECO:0000256" key="6">
    <source>
        <dbReference type="ARBA" id="ARBA00023125"/>
    </source>
</evidence>
<reference evidence="14 15" key="1">
    <citation type="submission" date="2017-09" db="EMBL/GenBank/DDBJ databases">
        <title>Depth-based differentiation of microbial function through sediment-hosted aquifers and enrichment of novel symbionts in the deep terrestrial subsurface.</title>
        <authorList>
            <person name="Probst A.J."/>
            <person name="Ladd B."/>
            <person name="Jarett J.K."/>
            <person name="Geller-Mcgrath D.E."/>
            <person name="Sieber C.M."/>
            <person name="Emerson J.B."/>
            <person name="Anantharaman K."/>
            <person name="Thomas B.C."/>
            <person name="Malmstrom R."/>
            <person name="Stieglmeier M."/>
            <person name="Klingl A."/>
            <person name="Woyke T."/>
            <person name="Ryan C.M."/>
            <person name="Banfield J.F."/>
        </authorList>
    </citation>
    <scope>NUCLEOTIDE SEQUENCE [LARGE SCALE GENOMIC DNA]</scope>
    <source>
        <strain evidence="14">CG23_combo_of_CG06-09_8_20_14_all_40_14</strain>
    </source>
</reference>
<keyword evidence="5 11" id="KW-0067">ATP-binding</keyword>
<protein>
    <recommendedName>
        <fullName evidence="9">DNA 3'-5' helicase</fullName>
        <ecNumber evidence="9">5.6.2.4</ecNumber>
    </recommendedName>
</protein>
<dbReference type="GO" id="GO:0003677">
    <property type="term" value="F:DNA binding"/>
    <property type="evidence" value="ECO:0007669"/>
    <property type="project" value="UniProtKB-KW"/>
</dbReference>
<evidence type="ECO:0000256" key="3">
    <source>
        <dbReference type="ARBA" id="ARBA00022801"/>
    </source>
</evidence>
<comment type="caution">
    <text evidence="14">The sequence shown here is derived from an EMBL/GenBank/DDBJ whole genome shotgun (WGS) entry which is preliminary data.</text>
</comment>
<evidence type="ECO:0000259" key="13">
    <source>
        <dbReference type="PROSITE" id="PS51217"/>
    </source>
</evidence>
<gene>
    <name evidence="14" type="ORF">COX53_02970</name>
</gene>
<dbReference type="FunFam" id="1.10.10.160:FF:000001">
    <property type="entry name" value="ATP-dependent DNA helicase"/>
    <property type="match status" value="1"/>
</dbReference>
<dbReference type="GO" id="GO:0005524">
    <property type="term" value="F:ATP binding"/>
    <property type="evidence" value="ECO:0007669"/>
    <property type="project" value="UniProtKB-UniRule"/>
</dbReference>
<dbReference type="GO" id="GO:0005829">
    <property type="term" value="C:cytosol"/>
    <property type="evidence" value="ECO:0007669"/>
    <property type="project" value="TreeGrafter"/>
</dbReference>
<dbReference type="Pfam" id="PF13361">
    <property type="entry name" value="UvrD_C"/>
    <property type="match status" value="1"/>
</dbReference>
<dbReference type="Gene3D" id="1.10.486.10">
    <property type="entry name" value="PCRA, domain 4"/>
    <property type="match status" value="1"/>
</dbReference>
<keyword evidence="7" id="KW-0413">Isomerase</keyword>
<dbReference type="GO" id="GO:0033202">
    <property type="term" value="C:DNA helicase complex"/>
    <property type="evidence" value="ECO:0007669"/>
    <property type="project" value="TreeGrafter"/>
</dbReference>
<comment type="similarity">
    <text evidence="1">Belongs to the helicase family. UvrD subfamily.</text>
</comment>
<feature type="domain" description="UvrD-like helicase ATP-binding" evidence="12">
    <location>
        <begin position="6"/>
        <end position="284"/>
    </location>
</feature>
<dbReference type="GO" id="GO:0016887">
    <property type="term" value="F:ATP hydrolysis activity"/>
    <property type="evidence" value="ECO:0007669"/>
    <property type="project" value="RHEA"/>
</dbReference>
<keyword evidence="3 11" id="KW-0378">Hydrolase</keyword>
<feature type="binding site" evidence="11">
    <location>
        <begin position="27"/>
        <end position="34"/>
    </location>
    <ligand>
        <name>ATP</name>
        <dbReference type="ChEBI" id="CHEBI:30616"/>
    </ligand>
</feature>
<organism evidence="14 15">
    <name type="scientific">candidate division WWE3 bacterium CG23_combo_of_CG06-09_8_20_14_all_40_14</name>
    <dbReference type="NCBI Taxonomy" id="1975095"/>
    <lineage>
        <taxon>Bacteria</taxon>
        <taxon>Katanobacteria</taxon>
    </lineage>
</organism>
<dbReference type="Proteomes" id="UP000231388">
    <property type="component" value="Unassembled WGS sequence"/>
</dbReference>
<dbReference type="CDD" id="cd17932">
    <property type="entry name" value="DEXQc_UvrD"/>
    <property type="match status" value="1"/>
</dbReference>
<comment type="catalytic activity">
    <reaction evidence="10">
        <text>ATP + H2O = ADP + phosphate + H(+)</text>
        <dbReference type="Rhea" id="RHEA:13065"/>
        <dbReference type="ChEBI" id="CHEBI:15377"/>
        <dbReference type="ChEBI" id="CHEBI:15378"/>
        <dbReference type="ChEBI" id="CHEBI:30616"/>
        <dbReference type="ChEBI" id="CHEBI:43474"/>
        <dbReference type="ChEBI" id="CHEBI:456216"/>
        <dbReference type="EC" id="5.6.2.4"/>
    </reaction>
</comment>
<dbReference type="GO" id="GO:0009314">
    <property type="term" value="P:response to radiation"/>
    <property type="evidence" value="ECO:0007669"/>
    <property type="project" value="UniProtKB-ARBA"/>
</dbReference>
<dbReference type="CDD" id="cd18807">
    <property type="entry name" value="SF1_C_UvrD"/>
    <property type="match status" value="1"/>
</dbReference>
<dbReference type="GO" id="GO:0000725">
    <property type="term" value="P:recombinational repair"/>
    <property type="evidence" value="ECO:0007669"/>
    <property type="project" value="TreeGrafter"/>
</dbReference>
<dbReference type="EC" id="5.6.2.4" evidence="9"/>
<evidence type="ECO:0000313" key="14">
    <source>
        <dbReference type="EMBL" id="PIP04342.1"/>
    </source>
</evidence>
<comment type="catalytic activity">
    <reaction evidence="8">
        <text>Couples ATP hydrolysis with the unwinding of duplex DNA by translocating in the 3'-5' direction.</text>
        <dbReference type="EC" id="5.6.2.4"/>
    </reaction>
</comment>
<dbReference type="InterPro" id="IPR014017">
    <property type="entry name" value="DNA_helicase_UvrD-like_C"/>
</dbReference>
<evidence type="ECO:0000256" key="11">
    <source>
        <dbReference type="PROSITE-ProRule" id="PRU00560"/>
    </source>
</evidence>
<dbReference type="InterPro" id="IPR027417">
    <property type="entry name" value="P-loop_NTPase"/>
</dbReference>
<dbReference type="SUPFAM" id="SSF52540">
    <property type="entry name" value="P-loop containing nucleoside triphosphate hydrolases"/>
    <property type="match status" value="1"/>
</dbReference>
<dbReference type="GO" id="GO:0043138">
    <property type="term" value="F:3'-5' DNA helicase activity"/>
    <property type="evidence" value="ECO:0007669"/>
    <property type="project" value="UniProtKB-EC"/>
</dbReference>
<evidence type="ECO:0000256" key="4">
    <source>
        <dbReference type="ARBA" id="ARBA00022806"/>
    </source>
</evidence>
<accession>A0A2G9XBL0</accession>
<name>A0A2G9XBL0_UNCKA</name>
<dbReference type="PANTHER" id="PTHR11070:SF2">
    <property type="entry name" value="ATP-DEPENDENT DNA HELICASE SRS2"/>
    <property type="match status" value="1"/>
</dbReference>
<keyword evidence="4 11" id="KW-0347">Helicase</keyword>
<sequence length="635" mass="72729">MEDIFHSLNEEQKLAVKYFDGPSLIVAGPGSGKTRVLTHKMAYLIKNLNVSPQNILGITFTNKAANEIKERMHFLLENNARISWLGTFHSVCARILRRDGNATGISPNYVIYDSSDQKVVIRSLIKKLNPSRKISPDAVSAMISGAKNELVSPSDYEKSAYGFFQEQVAKIYPQYQKQLEENNALDFDDLIVKTVELFRNYPNILNKYAELFKYILIDEYQDTNHSQYVFSKLLAKRYNQLCVVGDMSQSIYSFRGADFRNILNFKKDYPEAKIFNLTQNYRSTKVILDAATNLIKNNNTHIPLELWTKNSGGDLISLYEANDEKEEGLYIGFNILDKSSKQNFSFSDFAVLYRTNAQSRSVEEQFIKLGISYRLVGGTRFYDRKEIKDALSFLRILHNPRDTVSWERIINVPPRGIGKKALEELKSAKWDLDFVQSKSKLPLKELMADKKTLSVVELLSKVLQKAGYIDYLNDGSEENLARLENLEELKSVASQFLTLGDFLENAALMEALDETSKDSDAVTLMTLHSAKGLEFREVFIVGMEEGLFPHSRSLFKREDLEEERRLCYVGVTRAKEKLHLTYTRKRLYLGARASSILSRFIMEIPQDLLIYNTKSGMQTIRTSRGLEKYPGDFFS</sequence>
<dbReference type="Gene3D" id="3.40.50.300">
    <property type="entry name" value="P-loop containing nucleotide triphosphate hydrolases"/>
    <property type="match status" value="2"/>
</dbReference>
<keyword evidence="6" id="KW-0238">DNA-binding</keyword>
<evidence type="ECO:0000259" key="12">
    <source>
        <dbReference type="PROSITE" id="PS51198"/>
    </source>
</evidence>
<dbReference type="InterPro" id="IPR013986">
    <property type="entry name" value="DExx_box_DNA_helicase_dom_sf"/>
</dbReference>
<evidence type="ECO:0000256" key="5">
    <source>
        <dbReference type="ARBA" id="ARBA00022840"/>
    </source>
</evidence>
<proteinExistence type="inferred from homology"/>
<dbReference type="Gene3D" id="1.10.10.160">
    <property type="match status" value="1"/>
</dbReference>
<evidence type="ECO:0000313" key="15">
    <source>
        <dbReference type="Proteomes" id="UP000231388"/>
    </source>
</evidence>